<feature type="transmembrane region" description="Helical" evidence="8">
    <location>
        <begin position="145"/>
        <end position="163"/>
    </location>
</feature>
<feature type="transmembrane region" description="Helical" evidence="8">
    <location>
        <begin position="16"/>
        <end position="38"/>
    </location>
</feature>
<dbReference type="PANTHER" id="PTHR43066">
    <property type="entry name" value="RHOMBOID-RELATED PROTEIN"/>
    <property type="match status" value="1"/>
</dbReference>
<keyword evidence="5" id="KW-0378">Hydrolase</keyword>
<proteinExistence type="inferred from homology"/>
<comment type="subcellular location">
    <subcellularLocation>
        <location evidence="1">Membrane</location>
        <topology evidence="1">Multi-pass membrane protein</topology>
    </subcellularLocation>
</comment>
<keyword evidence="3" id="KW-0645">Protease</keyword>
<keyword evidence="4 8" id="KW-0812">Transmembrane</keyword>
<feature type="transmembrane region" description="Helical" evidence="8">
    <location>
        <begin position="169"/>
        <end position="189"/>
    </location>
</feature>
<evidence type="ECO:0000256" key="1">
    <source>
        <dbReference type="ARBA" id="ARBA00004141"/>
    </source>
</evidence>
<dbReference type="STRING" id="1527444.ucyna2_00014"/>
<evidence type="ECO:0000259" key="9">
    <source>
        <dbReference type="Pfam" id="PF01694"/>
    </source>
</evidence>
<evidence type="ECO:0000313" key="10">
    <source>
        <dbReference type="EMBL" id="KFF41958.1"/>
    </source>
</evidence>
<evidence type="ECO:0000313" key="11">
    <source>
        <dbReference type="Proteomes" id="UP000028922"/>
    </source>
</evidence>
<evidence type="ECO:0000256" key="4">
    <source>
        <dbReference type="ARBA" id="ARBA00022692"/>
    </source>
</evidence>
<gene>
    <name evidence="10" type="ORF">ucyna2_00014</name>
</gene>
<evidence type="ECO:0000256" key="2">
    <source>
        <dbReference type="ARBA" id="ARBA00009045"/>
    </source>
</evidence>
<dbReference type="InterPro" id="IPR022764">
    <property type="entry name" value="Peptidase_S54_rhomboid_dom"/>
</dbReference>
<dbReference type="InterPro" id="IPR035952">
    <property type="entry name" value="Rhomboid-like_sf"/>
</dbReference>
<dbReference type="Pfam" id="PF01694">
    <property type="entry name" value="Rhomboid"/>
    <property type="match status" value="1"/>
</dbReference>
<dbReference type="GO" id="GO:0016020">
    <property type="term" value="C:membrane"/>
    <property type="evidence" value="ECO:0007669"/>
    <property type="project" value="UniProtKB-SubCell"/>
</dbReference>
<comment type="similarity">
    <text evidence="2">Belongs to the peptidase S54 family.</text>
</comment>
<dbReference type="Proteomes" id="UP000028922">
    <property type="component" value="Unassembled WGS sequence"/>
</dbReference>
<dbReference type="GO" id="GO:0004252">
    <property type="term" value="F:serine-type endopeptidase activity"/>
    <property type="evidence" value="ECO:0007669"/>
    <property type="project" value="InterPro"/>
</dbReference>
<evidence type="ECO:0000256" key="7">
    <source>
        <dbReference type="ARBA" id="ARBA00023136"/>
    </source>
</evidence>
<dbReference type="GO" id="GO:0006508">
    <property type="term" value="P:proteolysis"/>
    <property type="evidence" value="ECO:0007669"/>
    <property type="project" value="UniProtKB-KW"/>
</dbReference>
<protein>
    <submittedName>
        <fullName evidence="10">Putative membrane protein</fullName>
    </submittedName>
</protein>
<dbReference type="EMBL" id="JPSP01000001">
    <property type="protein sequence ID" value="KFF41958.1"/>
    <property type="molecule type" value="Genomic_DNA"/>
</dbReference>
<reference evidence="10 11" key="1">
    <citation type="submission" date="2014-08" db="EMBL/GenBank/DDBJ databases">
        <title>Comparative genomics reveals surprising divergence of two closely related strains of uncultivated UCYN-A cyanobacteria.</title>
        <authorList>
            <person name="Bombar D."/>
            <person name="Heller P."/>
            <person name="Sanchez-Baracaldo P."/>
            <person name="Carter B.J."/>
            <person name="Zert J.P."/>
        </authorList>
    </citation>
    <scope>NUCLEOTIDE SEQUENCE [LARGE SCALE GENOMIC DNA]</scope>
</reference>
<keyword evidence="6 8" id="KW-1133">Transmembrane helix</keyword>
<accession>A0A086CIE4</accession>
<keyword evidence="7 8" id="KW-0472">Membrane</keyword>
<feature type="domain" description="Peptidase S54 rhomboid" evidence="9">
    <location>
        <begin position="57"/>
        <end position="189"/>
    </location>
</feature>
<feature type="transmembrane region" description="Helical" evidence="8">
    <location>
        <begin position="93"/>
        <end position="111"/>
    </location>
</feature>
<evidence type="ECO:0000256" key="8">
    <source>
        <dbReference type="SAM" id="Phobius"/>
    </source>
</evidence>
<dbReference type="PANTHER" id="PTHR43066:SF1">
    <property type="entry name" value="RHOMBOID PROTEIN 2"/>
    <property type="match status" value="1"/>
</dbReference>
<name>A0A086CIE4_9CHRO</name>
<dbReference type="eggNOG" id="COG0705">
    <property type="taxonomic scope" value="Bacteria"/>
</dbReference>
<evidence type="ECO:0000256" key="5">
    <source>
        <dbReference type="ARBA" id="ARBA00022801"/>
    </source>
</evidence>
<feature type="transmembrane region" description="Helical" evidence="8">
    <location>
        <begin position="58"/>
        <end position="81"/>
    </location>
</feature>
<sequence length="192" mass="21148">MRQLSKSNFSKKVKNQLIILGSFVSIFWIVELVDIFVFHGKLDNLGIQPHTIKGLRGIFLAPFLHGDLSHLINNTIPFLVLGSFVMLRKTNDFWIVTLLTTAIGGLGVWLFGPANSVHIGASILIFGYLGFLLLRGYFQKQITSICVSIIIFLLYGGLIIGLLPTQPGISWQGHLFGFLGGALAAKLLIAKR</sequence>
<comment type="caution">
    <text evidence="10">The sequence shown here is derived from an EMBL/GenBank/DDBJ whole genome shotgun (WGS) entry which is preliminary data.</text>
</comment>
<dbReference type="SUPFAM" id="SSF144091">
    <property type="entry name" value="Rhomboid-like"/>
    <property type="match status" value="1"/>
</dbReference>
<dbReference type="AlphaFoldDB" id="A0A086CIE4"/>
<dbReference type="Gene3D" id="1.20.1540.10">
    <property type="entry name" value="Rhomboid-like"/>
    <property type="match status" value="1"/>
</dbReference>
<dbReference type="PATRIC" id="fig|1527444.3.peg.14"/>
<evidence type="ECO:0000256" key="3">
    <source>
        <dbReference type="ARBA" id="ARBA00022670"/>
    </source>
</evidence>
<evidence type="ECO:0000256" key="6">
    <source>
        <dbReference type="ARBA" id="ARBA00022989"/>
    </source>
</evidence>
<feature type="transmembrane region" description="Helical" evidence="8">
    <location>
        <begin position="117"/>
        <end position="138"/>
    </location>
</feature>
<organism evidence="10 11">
    <name type="scientific">Candidatus Atelocyanobacterium thalassa isolate SIO64986</name>
    <dbReference type="NCBI Taxonomy" id="1527444"/>
    <lineage>
        <taxon>Bacteria</taxon>
        <taxon>Bacillati</taxon>
        <taxon>Cyanobacteriota</taxon>
        <taxon>Cyanophyceae</taxon>
        <taxon>Oscillatoriophycideae</taxon>
        <taxon>Chroococcales</taxon>
        <taxon>Aphanothecaceae</taxon>
        <taxon>Candidatus Atelocyanobacterium</taxon>
        <taxon>Candidatus Atelocyanobacterium thalassae</taxon>
    </lineage>
</organism>